<dbReference type="EMBL" id="CP040428">
    <property type="protein sequence ID" value="QCT18161.1"/>
    <property type="molecule type" value="Genomic_DNA"/>
</dbReference>
<dbReference type="KEGG" id="izh:FEM41_00140"/>
<dbReference type="AlphaFoldDB" id="A0A4P8YCH9"/>
<organism evidence="2 3">
    <name type="scientific">Jejubacter calystegiae</name>
    <dbReference type="NCBI Taxonomy" id="2579935"/>
    <lineage>
        <taxon>Bacteria</taxon>
        <taxon>Pseudomonadati</taxon>
        <taxon>Pseudomonadota</taxon>
        <taxon>Gammaproteobacteria</taxon>
        <taxon>Enterobacterales</taxon>
        <taxon>Enterobacteriaceae</taxon>
        <taxon>Jejubacter</taxon>
    </lineage>
</organism>
<evidence type="ECO:0000256" key="1">
    <source>
        <dbReference type="SAM" id="Phobius"/>
    </source>
</evidence>
<accession>A0A4P8YCH9</accession>
<reference evidence="2 3" key="1">
    <citation type="submission" date="2019-05" db="EMBL/GenBank/DDBJ databases">
        <title>Complete genome sequence of Izhakiella calystegiae KSNA2, an endophyte isolated from beach morning glory (Calystegia soldanella).</title>
        <authorList>
            <person name="Jiang L."/>
            <person name="Jeong J.C."/>
            <person name="Kim C.Y."/>
            <person name="Kim D.H."/>
            <person name="Kim S.W."/>
            <person name="Lee j."/>
        </authorList>
    </citation>
    <scope>NUCLEOTIDE SEQUENCE [LARGE SCALE GENOMIC DNA]</scope>
    <source>
        <strain evidence="2 3">KSNA2</strain>
    </source>
</reference>
<evidence type="ECO:0000313" key="2">
    <source>
        <dbReference type="EMBL" id="QCT18161.1"/>
    </source>
</evidence>
<feature type="transmembrane region" description="Helical" evidence="1">
    <location>
        <begin position="25"/>
        <end position="48"/>
    </location>
</feature>
<name>A0A4P8YCH9_9ENTR</name>
<keyword evidence="1" id="KW-0472">Membrane</keyword>
<evidence type="ECO:0000313" key="3">
    <source>
        <dbReference type="Proteomes" id="UP000302163"/>
    </source>
</evidence>
<gene>
    <name evidence="2" type="ORF">FEM41_00140</name>
</gene>
<dbReference type="NCBIfam" id="NF008001">
    <property type="entry name" value="PRK10726.1"/>
    <property type="match status" value="1"/>
</dbReference>
<dbReference type="RefSeq" id="WP_138093042.1">
    <property type="nucleotide sequence ID" value="NZ_CP040428.1"/>
</dbReference>
<dbReference type="OrthoDB" id="6414990at2"/>
<sequence>MRDTPPYIISRESGLPEMEEQQTAWSLPGGIIGFCSWLLALGLPFLLFGSNTPFFFLYTWPFFLALMPVAVVVGIALHSLVGRRLLVSIIATLLVVAMMFGALFLWLTH</sequence>
<proteinExistence type="predicted"/>
<keyword evidence="1" id="KW-0812">Transmembrane</keyword>
<feature type="transmembrane region" description="Helical" evidence="1">
    <location>
        <begin position="55"/>
        <end position="79"/>
    </location>
</feature>
<keyword evidence="1" id="KW-1133">Transmembrane helix</keyword>
<protein>
    <submittedName>
        <fullName evidence="2">DUF3561 family protein</fullName>
    </submittedName>
</protein>
<dbReference type="Proteomes" id="UP000302163">
    <property type="component" value="Chromosome"/>
</dbReference>
<dbReference type="Pfam" id="PF12084">
    <property type="entry name" value="DUF3561"/>
    <property type="match status" value="1"/>
</dbReference>
<keyword evidence="3" id="KW-1185">Reference proteome</keyword>
<feature type="transmembrane region" description="Helical" evidence="1">
    <location>
        <begin position="85"/>
        <end position="107"/>
    </location>
</feature>
<dbReference type="InterPro" id="IPR022721">
    <property type="entry name" value="DUF3561"/>
</dbReference>